<evidence type="ECO:0000313" key="1">
    <source>
        <dbReference type="EMBL" id="CAF4716889.1"/>
    </source>
</evidence>
<dbReference type="Proteomes" id="UP000663862">
    <property type="component" value="Unassembled WGS sequence"/>
</dbReference>
<comment type="caution">
    <text evidence="1">The sequence shown here is derived from an EMBL/GenBank/DDBJ whole genome shotgun (WGS) entry which is preliminary data.</text>
</comment>
<feature type="non-terminal residue" evidence="1">
    <location>
        <position position="11"/>
    </location>
</feature>
<evidence type="ECO:0000313" key="2">
    <source>
        <dbReference type="Proteomes" id="UP000663862"/>
    </source>
</evidence>
<reference evidence="1" key="1">
    <citation type="submission" date="2021-02" db="EMBL/GenBank/DDBJ databases">
        <authorList>
            <person name="Nowell W R."/>
        </authorList>
    </citation>
    <scope>NUCLEOTIDE SEQUENCE</scope>
</reference>
<accession>A0A821JLD1</accession>
<name>A0A821JLD1_9BILA</name>
<dbReference type="EMBL" id="CAJOBQ010013270">
    <property type="protein sequence ID" value="CAF4716889.1"/>
    <property type="molecule type" value="Genomic_DNA"/>
</dbReference>
<protein>
    <submittedName>
        <fullName evidence="1">Uncharacterized protein</fullName>
    </submittedName>
</protein>
<gene>
    <name evidence="1" type="ORF">TSG867_LOCUS33933</name>
</gene>
<proteinExistence type="predicted"/>
<organism evidence="1 2">
    <name type="scientific">Rotaria socialis</name>
    <dbReference type="NCBI Taxonomy" id="392032"/>
    <lineage>
        <taxon>Eukaryota</taxon>
        <taxon>Metazoa</taxon>
        <taxon>Spiralia</taxon>
        <taxon>Gnathifera</taxon>
        <taxon>Rotifera</taxon>
        <taxon>Eurotatoria</taxon>
        <taxon>Bdelloidea</taxon>
        <taxon>Philodinida</taxon>
        <taxon>Philodinidae</taxon>
        <taxon>Rotaria</taxon>
    </lineage>
</organism>
<sequence>MESVRYPSEEY</sequence>